<dbReference type="InterPro" id="IPR050785">
    <property type="entry name" value="PAN2-PAN3_catalytic_subunit"/>
</dbReference>
<dbReference type="VEuPathDB" id="FungiDB:VP01_1103g2"/>
<evidence type="ECO:0000313" key="1">
    <source>
        <dbReference type="EMBL" id="KNZ63765.1"/>
    </source>
</evidence>
<comment type="caution">
    <text evidence="1">The sequence shown here is derived from an EMBL/GenBank/DDBJ whole genome shotgun (WGS) entry which is preliminary data.</text>
</comment>
<dbReference type="STRING" id="27349.A0A0L6VU85"/>
<reference evidence="1" key="1">
    <citation type="submission" date="2015-08" db="EMBL/GenBank/DDBJ databases">
        <title>Next Generation Sequencing and Analysis of the Genome of Puccinia sorghi L Schw, the Causal Agent of Maize Common Rust.</title>
        <authorList>
            <person name="Rochi L."/>
            <person name="Burguener G."/>
            <person name="Darino M."/>
            <person name="Turjanski A."/>
            <person name="Kreff E."/>
            <person name="Dieguez M.J."/>
            <person name="Sacco F."/>
        </authorList>
    </citation>
    <scope>NUCLEOTIDE SEQUENCE [LARGE SCALE GENOMIC DNA]</scope>
    <source>
        <strain evidence="1">RO10H11247</strain>
    </source>
</reference>
<dbReference type="GO" id="GO:0000932">
    <property type="term" value="C:P-body"/>
    <property type="evidence" value="ECO:0007669"/>
    <property type="project" value="TreeGrafter"/>
</dbReference>
<gene>
    <name evidence="1" type="ORF">VP01_1103g2</name>
</gene>
<accession>A0A0L6VU85</accession>
<name>A0A0L6VU85_9BASI</name>
<dbReference type="EMBL" id="LAVV01001155">
    <property type="protein sequence ID" value="KNZ63765.1"/>
    <property type="molecule type" value="Genomic_DNA"/>
</dbReference>
<dbReference type="OrthoDB" id="16516at2759"/>
<evidence type="ECO:0000313" key="2">
    <source>
        <dbReference type="Proteomes" id="UP000037035"/>
    </source>
</evidence>
<dbReference type="PANTHER" id="PTHR15728">
    <property type="entry name" value="DEADENYLATION COMPLEX CATALYTIC SUBUNIT PAN2"/>
    <property type="match status" value="1"/>
</dbReference>
<keyword evidence="2" id="KW-1185">Reference proteome</keyword>
<dbReference type="GO" id="GO:0000289">
    <property type="term" value="P:nuclear-transcribed mRNA poly(A) tail shortening"/>
    <property type="evidence" value="ECO:0007669"/>
    <property type="project" value="TreeGrafter"/>
</dbReference>
<dbReference type="AlphaFoldDB" id="A0A0L6VU85"/>
<protein>
    <submittedName>
        <fullName evidence="1">Uncharacterized protein</fullName>
    </submittedName>
</protein>
<organism evidence="1 2">
    <name type="scientific">Puccinia sorghi</name>
    <dbReference type="NCBI Taxonomy" id="27349"/>
    <lineage>
        <taxon>Eukaryota</taxon>
        <taxon>Fungi</taxon>
        <taxon>Dikarya</taxon>
        <taxon>Basidiomycota</taxon>
        <taxon>Pucciniomycotina</taxon>
        <taxon>Pucciniomycetes</taxon>
        <taxon>Pucciniales</taxon>
        <taxon>Pucciniaceae</taxon>
        <taxon>Puccinia</taxon>
    </lineage>
</organism>
<dbReference type="GO" id="GO:0031251">
    <property type="term" value="C:PAN complex"/>
    <property type="evidence" value="ECO:0007669"/>
    <property type="project" value="TreeGrafter"/>
</dbReference>
<sequence length="123" mass="14278">MEHQQAEFLTIKLKETLQFTLVRCYEWLKKGDLVVIDAKFVDYKSDGTRLVRRPSQMTLARVSMLSSKGSKTGVPFIKDHIQKLADYLTEFSVIRYKSNKNTRKKKNQNKNRIASTCHVVLVV</sequence>
<dbReference type="Proteomes" id="UP000037035">
    <property type="component" value="Unassembled WGS sequence"/>
</dbReference>
<dbReference type="GO" id="GO:0004535">
    <property type="term" value="F:poly(A)-specific ribonuclease activity"/>
    <property type="evidence" value="ECO:0007669"/>
    <property type="project" value="TreeGrafter"/>
</dbReference>
<dbReference type="PANTHER" id="PTHR15728:SF0">
    <property type="entry name" value="PAN2-PAN3 DEADENYLATION COMPLEX CATALYTIC SUBUNIT PAN2"/>
    <property type="match status" value="1"/>
</dbReference>
<proteinExistence type="predicted"/>